<dbReference type="Proteomes" id="UP000281553">
    <property type="component" value="Unassembled WGS sequence"/>
</dbReference>
<name>A0A3P7NM07_DIBLA</name>
<dbReference type="AlphaFoldDB" id="A0A3P7NM07"/>
<reference evidence="1 2" key="1">
    <citation type="submission" date="2018-11" db="EMBL/GenBank/DDBJ databases">
        <authorList>
            <consortium name="Pathogen Informatics"/>
        </authorList>
    </citation>
    <scope>NUCLEOTIDE SEQUENCE [LARGE SCALE GENOMIC DNA]</scope>
</reference>
<evidence type="ECO:0000313" key="2">
    <source>
        <dbReference type="Proteomes" id="UP000281553"/>
    </source>
</evidence>
<protein>
    <submittedName>
        <fullName evidence="1">Uncharacterized protein</fullName>
    </submittedName>
</protein>
<gene>
    <name evidence="1" type="ORF">DILT_LOCUS6170</name>
</gene>
<dbReference type="EMBL" id="UYRU01048934">
    <property type="protein sequence ID" value="VDN10339.1"/>
    <property type="molecule type" value="Genomic_DNA"/>
</dbReference>
<organism evidence="1 2">
    <name type="scientific">Dibothriocephalus latus</name>
    <name type="common">Fish tapeworm</name>
    <name type="synonym">Diphyllobothrium latum</name>
    <dbReference type="NCBI Taxonomy" id="60516"/>
    <lineage>
        <taxon>Eukaryota</taxon>
        <taxon>Metazoa</taxon>
        <taxon>Spiralia</taxon>
        <taxon>Lophotrochozoa</taxon>
        <taxon>Platyhelminthes</taxon>
        <taxon>Cestoda</taxon>
        <taxon>Eucestoda</taxon>
        <taxon>Diphyllobothriidea</taxon>
        <taxon>Diphyllobothriidae</taxon>
        <taxon>Dibothriocephalus</taxon>
    </lineage>
</organism>
<keyword evidence="2" id="KW-1185">Reference proteome</keyword>
<evidence type="ECO:0000313" key="1">
    <source>
        <dbReference type="EMBL" id="VDN10339.1"/>
    </source>
</evidence>
<accession>A0A3P7NM07</accession>
<sequence>MIGRKRGHPPFTMGDMTLAAVRSTRDLGVIIQDDLKTREQPTLARHKGLTLLWIFKRAFTSCSMQIFPLNLFTYEFRRSRGDQIMIYKVIVCGDIPEVAQYFKPAVARCEYMEQNPPPDIVAADMVVGFKKKYDAFYE</sequence>
<proteinExistence type="predicted"/>